<evidence type="ECO:0008006" key="4">
    <source>
        <dbReference type="Google" id="ProtNLM"/>
    </source>
</evidence>
<proteinExistence type="predicted"/>
<feature type="chain" id="PRO_5011718369" description="Motility protein B-like N-terminal domain-containing protein" evidence="1">
    <location>
        <begin position="22"/>
        <end position="209"/>
    </location>
</feature>
<gene>
    <name evidence="2" type="ORF">SAMN05216241_103251</name>
</gene>
<name>A0A1G7Q6C7_9PROT</name>
<dbReference type="AlphaFoldDB" id="A0A1G7Q6C7"/>
<dbReference type="STRING" id="1082479.SAMN05216241_103251"/>
<accession>A0A1G7Q6C7</accession>
<dbReference type="EMBL" id="FNCE01000003">
    <property type="protein sequence ID" value="SDF94018.1"/>
    <property type="molecule type" value="Genomic_DNA"/>
</dbReference>
<organism evidence="2 3">
    <name type="scientific">Limimonas halophila</name>
    <dbReference type="NCBI Taxonomy" id="1082479"/>
    <lineage>
        <taxon>Bacteria</taxon>
        <taxon>Pseudomonadati</taxon>
        <taxon>Pseudomonadota</taxon>
        <taxon>Alphaproteobacteria</taxon>
        <taxon>Rhodospirillales</taxon>
        <taxon>Rhodovibrionaceae</taxon>
        <taxon>Limimonas</taxon>
    </lineage>
</organism>
<feature type="signal peptide" evidence="1">
    <location>
        <begin position="1"/>
        <end position="21"/>
    </location>
</feature>
<evidence type="ECO:0000313" key="2">
    <source>
        <dbReference type="EMBL" id="SDF94018.1"/>
    </source>
</evidence>
<protein>
    <recommendedName>
        <fullName evidence="4">Motility protein B-like N-terminal domain-containing protein</fullName>
    </recommendedName>
</protein>
<dbReference type="Proteomes" id="UP000199415">
    <property type="component" value="Unassembled WGS sequence"/>
</dbReference>
<sequence>MLSLYLLLLAFFIMMTTMANYADGRREAVVKSVVTTFRGEVAALKSLKRPQSGSGMQDGGASLSDQIESLFKQSLPAVKVEQSARGTVLRLEAPANALFVQGRAAFAPGRGRLLNRLVDVLTSKKGVDRFYELRFLHSVERGQGAGPRNLQVLRSGLVARRLESLGLGSDTIGTGLMPGQAKRGRLAFEVHMHRKAVSPGELDVGAGAS</sequence>
<keyword evidence="3" id="KW-1185">Reference proteome</keyword>
<reference evidence="2 3" key="1">
    <citation type="submission" date="2016-10" db="EMBL/GenBank/DDBJ databases">
        <authorList>
            <person name="de Groot N.N."/>
        </authorList>
    </citation>
    <scope>NUCLEOTIDE SEQUENCE [LARGE SCALE GENOMIC DNA]</scope>
    <source>
        <strain evidence="2 3">DSM 25584</strain>
    </source>
</reference>
<evidence type="ECO:0000313" key="3">
    <source>
        <dbReference type="Proteomes" id="UP000199415"/>
    </source>
</evidence>
<keyword evidence="1" id="KW-0732">Signal</keyword>
<evidence type="ECO:0000256" key="1">
    <source>
        <dbReference type="SAM" id="SignalP"/>
    </source>
</evidence>